<dbReference type="HOGENOM" id="CLU_3167049_0_0_4"/>
<evidence type="ECO:0000313" key="2">
    <source>
        <dbReference type="Proteomes" id="UP000006798"/>
    </source>
</evidence>
<gene>
    <name evidence="1" type="ordered locus">CNE_1c27840</name>
</gene>
<sequence length="47" mass="5259">MAYVLSSFWEGKSLRAEMPPLAQHDAINLVVQKFSFSTAHDCGALQY</sequence>
<accession>G0ETP9</accession>
<evidence type="ECO:0000313" key="1">
    <source>
        <dbReference type="EMBL" id="AEI78098.1"/>
    </source>
</evidence>
<protein>
    <submittedName>
        <fullName evidence="1">Uncharacterized protein</fullName>
    </submittedName>
</protein>
<dbReference type="RefSeq" id="WP_013957675.1">
    <property type="nucleotide sequence ID" value="NC_015726.1"/>
</dbReference>
<dbReference type="GeneID" id="43501550"/>
<dbReference type="EMBL" id="CP002877">
    <property type="protein sequence ID" value="AEI78098.1"/>
    <property type="molecule type" value="Genomic_DNA"/>
</dbReference>
<reference evidence="1 2" key="1">
    <citation type="journal article" date="2011" name="J. Bacteriol.">
        <title>Complete genome sequence of the type strain Cupriavidus necator N-1.</title>
        <authorList>
            <person name="Poehlein A."/>
            <person name="Kusian B."/>
            <person name="Friedrich B."/>
            <person name="Daniel R."/>
            <person name="Bowien B."/>
        </authorList>
    </citation>
    <scope>NUCLEOTIDE SEQUENCE [LARGE SCALE GENOMIC DNA]</scope>
    <source>
        <strain evidence="2">ATCC 43291 / DSM 13513 / CCUG 52238 / LMG 8453 / N-1</strain>
    </source>
</reference>
<organism evidence="1 2">
    <name type="scientific">Cupriavidus necator (strain ATCC 43291 / DSM 13513 / CCUG 52238 / LMG 8453 / N-1)</name>
    <name type="common">Ralstonia eutropha</name>
    <dbReference type="NCBI Taxonomy" id="1042878"/>
    <lineage>
        <taxon>Bacteria</taxon>
        <taxon>Pseudomonadati</taxon>
        <taxon>Pseudomonadota</taxon>
        <taxon>Betaproteobacteria</taxon>
        <taxon>Burkholderiales</taxon>
        <taxon>Burkholderiaceae</taxon>
        <taxon>Cupriavidus</taxon>
    </lineage>
</organism>
<dbReference type="Proteomes" id="UP000006798">
    <property type="component" value="Chromosome 1"/>
</dbReference>
<proteinExistence type="predicted"/>
<name>G0ETP9_CUPNN</name>
<dbReference type="AlphaFoldDB" id="G0ETP9"/>
<dbReference type="KEGG" id="cnc:CNE_1c27840"/>